<reference evidence="3 4" key="1">
    <citation type="submission" date="2016-11" db="EMBL/GenBank/DDBJ databases">
        <authorList>
            <person name="Jaros S."/>
            <person name="Januszkiewicz K."/>
            <person name="Wedrychowicz H."/>
        </authorList>
    </citation>
    <scope>NUCLEOTIDE SEQUENCE [LARGE SCALE GENOMIC DNA]</scope>
    <source>
        <strain evidence="3 4">DSM 21864</strain>
    </source>
</reference>
<dbReference type="Proteomes" id="UP000184080">
    <property type="component" value="Unassembled WGS sequence"/>
</dbReference>
<dbReference type="InterPro" id="IPR000614">
    <property type="entry name" value="FRMsr_CS"/>
</dbReference>
<protein>
    <submittedName>
        <fullName evidence="3">GAF domain-containing protein</fullName>
    </submittedName>
</protein>
<dbReference type="Gene3D" id="3.30.450.40">
    <property type="match status" value="1"/>
</dbReference>
<feature type="domain" description="GAF" evidence="2">
    <location>
        <begin position="52"/>
        <end position="153"/>
    </location>
</feature>
<sequence>MFDLSIFKEMSQKEKYENMLLMLKGILEGEEDVVTNLSNSTALINALTEDISWCGFYIIKNGELVLGPFQGLPACTRIKIGKGVCGTAAKEKETILVKDVNSFEGHIACDAASNSEIVIPIIKDEKVYGVLDIDSTSIARFHEEDKIYLEKAVDIINSYVDWNKISY</sequence>
<dbReference type="GO" id="GO:0033745">
    <property type="term" value="F:L-methionine-(R)-S-oxide reductase activity"/>
    <property type="evidence" value="ECO:0007669"/>
    <property type="project" value="TreeGrafter"/>
</dbReference>
<gene>
    <name evidence="3" type="ORF">SAMN05444401_0590</name>
</gene>
<dbReference type="RefSeq" id="WP_073003707.1">
    <property type="nucleotide sequence ID" value="NZ_FQZO01000001.1"/>
</dbReference>
<dbReference type="InterPro" id="IPR051330">
    <property type="entry name" value="Phosphatase_reg/MetRdx"/>
</dbReference>
<dbReference type="FunFam" id="3.30.450.40:FF:000008">
    <property type="entry name" value="GAF domain-containing proteins"/>
    <property type="match status" value="1"/>
</dbReference>
<dbReference type="AlphaFoldDB" id="A0A1M6B0K5"/>
<name>A0A1M6B0K5_9CLOT</name>
<keyword evidence="4" id="KW-1185">Reference proteome</keyword>
<evidence type="ECO:0000313" key="4">
    <source>
        <dbReference type="Proteomes" id="UP000184080"/>
    </source>
</evidence>
<dbReference type="SUPFAM" id="SSF55781">
    <property type="entry name" value="GAF domain-like"/>
    <property type="match status" value="1"/>
</dbReference>
<dbReference type="Pfam" id="PF01590">
    <property type="entry name" value="GAF"/>
    <property type="match status" value="1"/>
</dbReference>
<accession>A0A1M6B0K5</accession>
<proteinExistence type="inferred from homology"/>
<evidence type="ECO:0000256" key="1">
    <source>
        <dbReference type="ARBA" id="ARBA00038454"/>
    </source>
</evidence>
<dbReference type="EMBL" id="FQZO01000001">
    <property type="protein sequence ID" value="SHI42246.1"/>
    <property type="molecule type" value="Genomic_DNA"/>
</dbReference>
<dbReference type="GO" id="GO:0005829">
    <property type="term" value="C:cytosol"/>
    <property type="evidence" value="ECO:0007669"/>
    <property type="project" value="TreeGrafter"/>
</dbReference>
<dbReference type="PANTHER" id="PTHR21021">
    <property type="entry name" value="GAF/PUTATIVE CYTOSKELETAL PROTEIN"/>
    <property type="match status" value="1"/>
</dbReference>
<evidence type="ECO:0000259" key="2">
    <source>
        <dbReference type="Pfam" id="PF01590"/>
    </source>
</evidence>
<dbReference type="PROSITE" id="PS01320">
    <property type="entry name" value="UPF0067"/>
    <property type="match status" value="1"/>
</dbReference>
<dbReference type="STRING" id="1121298.SAMN05444401_0590"/>
<evidence type="ECO:0000313" key="3">
    <source>
        <dbReference type="EMBL" id="SHI42246.1"/>
    </source>
</evidence>
<dbReference type="PANTHER" id="PTHR21021:SF15">
    <property type="entry name" value="FREE METHIONINE-R-SULFOXIDE REDUCTASE"/>
    <property type="match status" value="1"/>
</dbReference>
<dbReference type="InterPro" id="IPR029016">
    <property type="entry name" value="GAF-like_dom_sf"/>
</dbReference>
<dbReference type="InterPro" id="IPR003018">
    <property type="entry name" value="GAF"/>
</dbReference>
<organism evidence="3 4">
    <name type="scientific">Clostridium amylolyticum</name>
    <dbReference type="NCBI Taxonomy" id="1121298"/>
    <lineage>
        <taxon>Bacteria</taxon>
        <taxon>Bacillati</taxon>
        <taxon>Bacillota</taxon>
        <taxon>Clostridia</taxon>
        <taxon>Eubacteriales</taxon>
        <taxon>Clostridiaceae</taxon>
        <taxon>Clostridium</taxon>
    </lineage>
</organism>
<dbReference type="OrthoDB" id="9796252at2"/>
<comment type="similarity">
    <text evidence="1">Belongs to the free Met sulfoxide reductase family.</text>
</comment>